<dbReference type="OrthoDB" id="2681657at2759"/>
<proteinExistence type="predicted"/>
<dbReference type="AlphaFoldDB" id="A0A1J8R2T5"/>
<keyword evidence="2" id="KW-1185">Reference proteome</keyword>
<accession>A0A1J8R2T5</accession>
<dbReference type="Proteomes" id="UP000183567">
    <property type="component" value="Unassembled WGS sequence"/>
</dbReference>
<comment type="caution">
    <text evidence="1">The sequence shown here is derived from an EMBL/GenBank/DDBJ whole genome shotgun (WGS) entry which is preliminary data.</text>
</comment>
<name>A0A1J8R2T5_9AGAM</name>
<evidence type="ECO:0000313" key="1">
    <source>
        <dbReference type="EMBL" id="OJA20144.1"/>
    </source>
</evidence>
<reference evidence="1 2" key="1">
    <citation type="submission" date="2016-03" db="EMBL/GenBank/DDBJ databases">
        <title>Comparative genomics of the ectomycorrhizal sister species Rhizopogon vinicolor and Rhizopogon vesiculosus (Basidiomycota: Boletales) reveals a divergence of the mating type B locus.</title>
        <authorList>
            <person name="Mujic A.B."/>
            <person name="Kuo A."/>
            <person name="Tritt A."/>
            <person name="Lipzen A."/>
            <person name="Chen C."/>
            <person name="Johnson J."/>
            <person name="Sharma A."/>
            <person name="Barry K."/>
            <person name="Grigoriev I.V."/>
            <person name="Spatafora J.W."/>
        </authorList>
    </citation>
    <scope>NUCLEOTIDE SEQUENCE [LARGE SCALE GENOMIC DNA]</scope>
    <source>
        <strain evidence="1 2">AM-OR11-056</strain>
    </source>
</reference>
<sequence>DARAEPDARVEQDARAKNEADARSALRTILVHGRSNRLLPPDNELLIWNGDFRWRDNDGNTPSSEEFDWLIDYLVEKVDEETDAETEGDALLALSAMYGLGSSAKRPSYVMALTRCMAPTRFPRVRYAALRVVSEAREELASKTNSDSASLDVDETLLDGLSHALLTVVCPNHDQTTQDSTSDAYSAGMANCHYLRLIFTLQKNDEWCERLARSGHLRWCISSSLYDNVLASPKFVDKTYLAGILLRIDPSSNDISPDSAQEKWWTLLQRAWGTPYLYSPKFRVEQEQSIEALRALVTMTRQNLPDPNNTVASAQLAKLATYVHSALQNLKEEQTFLRPQADARLDDAVLAVQGLYDDLSSYAASEHRQTPQGDDGHLES</sequence>
<protein>
    <submittedName>
        <fullName evidence="1">Uncharacterized protein</fullName>
    </submittedName>
</protein>
<feature type="non-terminal residue" evidence="1">
    <location>
        <position position="1"/>
    </location>
</feature>
<dbReference type="EMBL" id="LVVM01000703">
    <property type="protein sequence ID" value="OJA20144.1"/>
    <property type="molecule type" value="Genomic_DNA"/>
</dbReference>
<organism evidence="1 2">
    <name type="scientific">Rhizopogon vesiculosus</name>
    <dbReference type="NCBI Taxonomy" id="180088"/>
    <lineage>
        <taxon>Eukaryota</taxon>
        <taxon>Fungi</taxon>
        <taxon>Dikarya</taxon>
        <taxon>Basidiomycota</taxon>
        <taxon>Agaricomycotina</taxon>
        <taxon>Agaricomycetes</taxon>
        <taxon>Agaricomycetidae</taxon>
        <taxon>Boletales</taxon>
        <taxon>Suillineae</taxon>
        <taxon>Rhizopogonaceae</taxon>
        <taxon>Rhizopogon</taxon>
    </lineage>
</organism>
<gene>
    <name evidence="1" type="ORF">AZE42_13060</name>
</gene>
<evidence type="ECO:0000313" key="2">
    <source>
        <dbReference type="Proteomes" id="UP000183567"/>
    </source>
</evidence>